<dbReference type="InterPro" id="IPR016024">
    <property type="entry name" value="ARM-type_fold"/>
</dbReference>
<dbReference type="PANTHER" id="PTHR16216:SF2">
    <property type="entry name" value="DYNEIN AXONEMAL ASSEMBLY FACTOR 5"/>
    <property type="match status" value="1"/>
</dbReference>
<evidence type="ECO:0000256" key="1">
    <source>
        <dbReference type="SAM" id="Coils"/>
    </source>
</evidence>
<feature type="transmembrane region" description="Helical" evidence="2">
    <location>
        <begin position="1092"/>
        <end position="1116"/>
    </location>
</feature>
<name>A0A1J1GKY5_PLAGA</name>
<feature type="coiled-coil region" evidence="1">
    <location>
        <begin position="509"/>
        <end position="547"/>
    </location>
</feature>
<dbReference type="RefSeq" id="XP_028525802.1">
    <property type="nucleotide sequence ID" value="XM_028671754.1"/>
</dbReference>
<accession>A0A1J1GKY5</accession>
<keyword evidence="4" id="KW-1185">Reference proteome</keyword>
<dbReference type="VEuPathDB" id="PlasmoDB:PGAL8A_00068400"/>
<keyword evidence="1" id="KW-0175">Coiled coil</keyword>
<feature type="transmembrane region" description="Helical" evidence="2">
    <location>
        <begin position="973"/>
        <end position="990"/>
    </location>
</feature>
<feature type="transmembrane region" description="Helical" evidence="2">
    <location>
        <begin position="310"/>
        <end position="326"/>
    </location>
</feature>
<dbReference type="EMBL" id="CVMV01000004">
    <property type="protein sequence ID" value="CRG92980.1"/>
    <property type="molecule type" value="Genomic_DNA"/>
</dbReference>
<comment type="caution">
    <text evidence="3">The sequence shown here is derived from an EMBL/GenBank/DDBJ whole genome shotgun (WGS) entry which is preliminary data.</text>
</comment>
<proteinExistence type="predicted"/>
<reference evidence="3" key="1">
    <citation type="submission" date="2015-04" db="EMBL/GenBank/DDBJ databases">
        <authorList>
            <consortium name="Pathogen Informatics"/>
        </authorList>
    </citation>
    <scope>NUCLEOTIDE SEQUENCE [LARGE SCALE GENOMIC DNA]</scope>
    <source>
        <strain evidence="3">8A</strain>
    </source>
</reference>
<feature type="transmembrane region" description="Helical" evidence="2">
    <location>
        <begin position="276"/>
        <end position="298"/>
    </location>
</feature>
<sequence length="1481" mass="179900">MINCTFHSIKQKKKNKENELDYIIKETLDNYKNRNCNNLDIKENIKKLENLENNFIYENLSRIKNNDINKNSFIYDNEKEKKEYFNLQIPKHLLKDNIIVKLKYFINEYIYDEKEKKVNEILNSKNKKQLLKKYIYELKKNNFYILENLYFFFSIDNNYNDYALKKIFHNLLLVFDKNEEKNIFLVLYFFLILLNENNINKYFTYIIDCLHKILNADQSTLQIDEKDENMKLYDHKPMILKNYFINENGRYFIFLYFYFLTFIISRQQFMNYCDKIIRICLVGLFDNSSTINFIMMNLIEELLEKFDDVFISYYYIISTCLLKCLCNKYSKIKIKCFDILIKLIKNNNNSKNYKIIEMLIGYKDPNIIPIKSFYDSNYININYLCILFNDKNVKVKFHFYSFLFIILYDFVDSNDFIAFLLPYLFSGCFDNYKIFRIICFLYLQLLSKKKQSDLNNDVKEEIIYELYPEWSYKTSFTLPLPLTKFYFNFHHSNFLIKENMYKISIFYNKKDMQEENNKKESVNLKINENKEKKIENGINEKDEDKKEKYNFKEIYDDNYKKDEEYSSQYYENLLHNLIVSNDNISRILKENKINYIDVTNNEYNKECKKLSSTLLNIYFKYLYKKKDETTKYENLESSKIILLIFYFIEESITEHIPSFISYLIHSFEKKLDEELWCIYINCLYLIGSYVNPFNYYFFLEKYMKNKKEKNITITCLYITNIIFTGTIETYKDIKYKKGIENKIHDNFIDVIKKITSLFFFILNGEEYLEKYILILQIIYTIINNECVYLRLEEIDIIYLIILLFIIFKKTNKIREIIKKEKDMICITKNCYISLDIFSLHFYINKIKKLKNFESLDFNKEDINVKINPNIIYELFKLSDDNINQQKLILELLSDELLYNTKFVYFLIQFIIKRQTFFYDKNFCIFLSNVIIKILNLNQKKKNITKIILYNESLDLNDIYQETKKKKKNKINHVFLKYASTIFLLFILRNINIYENFSNIIETCKILFHILIQVKNPYSFLFFIKHTNLVNKLYDIMECREIKSIYFCKYINNDIFLNYEKYINNDGDFRYLDNINIKHKINIKKKVNDEINIIFYLLSCCIYLIYYKSLWCLSMLLKQNKENIELKINEIFNKFFENTQKRLLNVLKISENNDYYFSNSYNLTIKDILKNKDFSELFLIRNKILNSTDYNNLILNIHIYFRYSNNFLQSVNIFLLNPIVLNYFYEVDKKYSLSFNYDTSSNKDLESTENKNECQSEDKNEIYNLIEKMETFFDSDKFDDIMCVKYDHTNLSNYFKNHDLVSFLLKHDIYHIPFRLLEKNSVVVLLYSCLLFFIDNFFIFEVQEIENFTLSMFNIGISDSFFLNREKHISDQITTIFNLLILLYLENEDILRGSIIKKEYCNNFKLTNDFDNNTCIKIFNNLLINFENKNMNQESLSESLNFFLYILSINYKDTLMNLKDVYTRTKHVKRLEVCNHIINTFL</sequence>
<keyword evidence="2" id="KW-0812">Transmembrane</keyword>
<evidence type="ECO:0000313" key="4">
    <source>
        <dbReference type="Proteomes" id="UP000220797"/>
    </source>
</evidence>
<keyword evidence="2" id="KW-0472">Membrane</keyword>
<organism evidence="3 4">
    <name type="scientific">Plasmodium gallinaceum</name>
    <dbReference type="NCBI Taxonomy" id="5849"/>
    <lineage>
        <taxon>Eukaryota</taxon>
        <taxon>Sar</taxon>
        <taxon>Alveolata</taxon>
        <taxon>Apicomplexa</taxon>
        <taxon>Aconoidasida</taxon>
        <taxon>Haemosporida</taxon>
        <taxon>Plasmodiidae</taxon>
        <taxon>Plasmodium</taxon>
        <taxon>Plasmodium (Haemamoeba)</taxon>
    </lineage>
</organism>
<feature type="transmembrane region" description="Helical" evidence="2">
    <location>
        <begin position="787"/>
        <end position="807"/>
    </location>
</feature>
<feature type="transmembrane region" description="Helical" evidence="2">
    <location>
        <begin position="248"/>
        <end position="264"/>
    </location>
</feature>
<dbReference type="GeneID" id="39729209"/>
<dbReference type="Proteomes" id="UP000220797">
    <property type="component" value="Unassembled WGS sequence"/>
</dbReference>
<gene>
    <name evidence="3" type="ORF">PGAL8A_00068400</name>
</gene>
<evidence type="ECO:0000313" key="3">
    <source>
        <dbReference type="EMBL" id="CRG92980.1"/>
    </source>
</evidence>
<dbReference type="SUPFAM" id="SSF48371">
    <property type="entry name" value="ARM repeat"/>
    <property type="match status" value="1"/>
</dbReference>
<keyword evidence="2" id="KW-1133">Transmembrane helix</keyword>
<protein>
    <submittedName>
        <fullName evidence="3">Uncharacterized protein</fullName>
    </submittedName>
</protein>
<dbReference type="OrthoDB" id="413572at2759"/>
<dbReference type="PANTHER" id="PTHR16216">
    <property type="entry name" value="DYNEIN ASSEMBLY FACTOR 5, AXONEMAL"/>
    <property type="match status" value="1"/>
</dbReference>
<dbReference type="InterPro" id="IPR052623">
    <property type="entry name" value="DAAF5"/>
</dbReference>
<evidence type="ECO:0000256" key="2">
    <source>
        <dbReference type="SAM" id="Phobius"/>
    </source>
</evidence>
<feature type="transmembrane region" description="Helical" evidence="2">
    <location>
        <begin position="399"/>
        <end position="425"/>
    </location>
</feature>